<dbReference type="PANTHER" id="PTHR32060:SF30">
    <property type="entry name" value="CARBOXY-TERMINAL PROCESSING PROTEASE CTPA"/>
    <property type="match status" value="1"/>
</dbReference>
<dbReference type="InterPro" id="IPR041489">
    <property type="entry name" value="PDZ_6"/>
</dbReference>
<organism evidence="8 9">
    <name type="scientific">Alloacidobacterium dinghuense</name>
    <dbReference type="NCBI Taxonomy" id="2763107"/>
    <lineage>
        <taxon>Bacteria</taxon>
        <taxon>Pseudomonadati</taxon>
        <taxon>Acidobacteriota</taxon>
        <taxon>Terriglobia</taxon>
        <taxon>Terriglobales</taxon>
        <taxon>Acidobacteriaceae</taxon>
        <taxon>Alloacidobacterium</taxon>
    </lineage>
</organism>
<evidence type="ECO:0000256" key="5">
    <source>
        <dbReference type="RuleBase" id="RU004404"/>
    </source>
</evidence>
<dbReference type="Gene3D" id="2.30.42.10">
    <property type="match status" value="1"/>
</dbReference>
<evidence type="ECO:0000313" key="9">
    <source>
        <dbReference type="Proteomes" id="UP000515312"/>
    </source>
</evidence>
<proteinExistence type="inferred from homology"/>
<dbReference type="CDD" id="cd07560">
    <property type="entry name" value="Peptidase_S41_CPP"/>
    <property type="match status" value="1"/>
</dbReference>
<dbReference type="GO" id="GO:0008236">
    <property type="term" value="F:serine-type peptidase activity"/>
    <property type="evidence" value="ECO:0007669"/>
    <property type="project" value="UniProtKB-KW"/>
</dbReference>
<dbReference type="AlphaFoldDB" id="A0A7G8BHU6"/>
<name>A0A7G8BHU6_9BACT</name>
<keyword evidence="4 5" id="KW-0720">Serine protease</keyword>
<evidence type="ECO:0000256" key="4">
    <source>
        <dbReference type="ARBA" id="ARBA00022825"/>
    </source>
</evidence>
<dbReference type="EMBL" id="CP060394">
    <property type="protein sequence ID" value="QNI32116.1"/>
    <property type="molecule type" value="Genomic_DNA"/>
</dbReference>
<dbReference type="InterPro" id="IPR004447">
    <property type="entry name" value="Peptidase_S41A"/>
</dbReference>
<dbReference type="SMART" id="SM00245">
    <property type="entry name" value="TSPc"/>
    <property type="match status" value="1"/>
</dbReference>
<accession>A0A7G8BHU6</accession>
<evidence type="ECO:0000313" key="8">
    <source>
        <dbReference type="EMBL" id="QNI32116.1"/>
    </source>
</evidence>
<sequence length="545" mass="60072">MPSRTRRTVFSLVVFFSACGIAGMIVSQKVGAQSSSDESQFRDSLKSFTSVYDVVSQNYAEPLDGDKPDKAIYDGAIPGMLRVLDPHSNFYDPKAYAKMREDQHGKYYGVGMTIQPQSVGGVQRIVVLYPYEGTPSYKAGVRPGDVIISVDGKTTDNLNSEEVANMLKGPKGTHVHLTVSREGAAAALAFDLVRDEIPHPSIDLKEEIRPGIGYIHITQFQEATGREVADALDSFGPDMKGLILDLRGNPGGLLTEAVSTCDKFLKKGQVIVSQRGRAFPEQTYHAMHGNSGKTYPIVVLVNHGTASAAEIVSGALQDHDRAIVVGETTFGKGLVQTVYQLSDNTGLALTTYHYYTPSGRLIQRNYSGVSLYDYYYNHDQPQENKDREVKLTDSGRTVYGGGGITPDYKIDTPKSTHIQEELLAHYAFFDFAKHYLANRTVTKDFQVDDNVLNEFKQFLGSQEVTYTDQELNPVMDWVKANIKAEIFTTQFGQVEGLKVRAAWDPMVNQALTFMPQANTLEQTAEKADQQKTTTAKNVPASPATE</sequence>
<evidence type="ECO:0000256" key="1">
    <source>
        <dbReference type="ARBA" id="ARBA00009179"/>
    </source>
</evidence>
<dbReference type="Pfam" id="PF17820">
    <property type="entry name" value="PDZ_6"/>
    <property type="match status" value="1"/>
</dbReference>
<dbReference type="PROSITE" id="PS51257">
    <property type="entry name" value="PROKAR_LIPOPROTEIN"/>
    <property type="match status" value="1"/>
</dbReference>
<dbReference type="GO" id="GO:0007165">
    <property type="term" value="P:signal transduction"/>
    <property type="evidence" value="ECO:0007669"/>
    <property type="project" value="TreeGrafter"/>
</dbReference>
<dbReference type="PROSITE" id="PS50106">
    <property type="entry name" value="PDZ"/>
    <property type="match status" value="1"/>
</dbReference>
<dbReference type="InterPro" id="IPR036034">
    <property type="entry name" value="PDZ_sf"/>
</dbReference>
<dbReference type="GO" id="GO:0004175">
    <property type="term" value="F:endopeptidase activity"/>
    <property type="evidence" value="ECO:0007669"/>
    <property type="project" value="TreeGrafter"/>
</dbReference>
<dbReference type="NCBIfam" id="TIGR00225">
    <property type="entry name" value="prc"/>
    <property type="match status" value="1"/>
</dbReference>
<dbReference type="InterPro" id="IPR029045">
    <property type="entry name" value="ClpP/crotonase-like_dom_sf"/>
</dbReference>
<dbReference type="PANTHER" id="PTHR32060">
    <property type="entry name" value="TAIL-SPECIFIC PROTEASE"/>
    <property type="match status" value="1"/>
</dbReference>
<comment type="similarity">
    <text evidence="1 5">Belongs to the peptidase S41A family.</text>
</comment>
<dbReference type="InterPro" id="IPR001478">
    <property type="entry name" value="PDZ"/>
</dbReference>
<keyword evidence="2 5" id="KW-0645">Protease</keyword>
<dbReference type="GO" id="GO:0006508">
    <property type="term" value="P:proteolysis"/>
    <property type="evidence" value="ECO:0007669"/>
    <property type="project" value="UniProtKB-KW"/>
</dbReference>
<dbReference type="Pfam" id="PF03572">
    <property type="entry name" value="Peptidase_S41"/>
    <property type="match status" value="1"/>
</dbReference>
<dbReference type="InterPro" id="IPR005151">
    <property type="entry name" value="Tail-specific_protease"/>
</dbReference>
<feature type="domain" description="PDZ" evidence="7">
    <location>
        <begin position="96"/>
        <end position="168"/>
    </location>
</feature>
<protein>
    <submittedName>
        <fullName evidence="8">PDZ domain-containing protein</fullName>
    </submittedName>
</protein>
<evidence type="ECO:0000256" key="3">
    <source>
        <dbReference type="ARBA" id="ARBA00022801"/>
    </source>
</evidence>
<evidence type="ECO:0000256" key="2">
    <source>
        <dbReference type="ARBA" id="ARBA00022670"/>
    </source>
</evidence>
<evidence type="ECO:0000256" key="6">
    <source>
        <dbReference type="SAM" id="MobiDB-lite"/>
    </source>
</evidence>
<dbReference type="FunFam" id="2.30.42.10:FF:000063">
    <property type="entry name" value="Peptidase, S41 family"/>
    <property type="match status" value="1"/>
</dbReference>
<evidence type="ECO:0000259" key="7">
    <source>
        <dbReference type="PROSITE" id="PS50106"/>
    </source>
</evidence>
<gene>
    <name evidence="8" type="ORF">H7849_24490</name>
</gene>
<dbReference type="SUPFAM" id="SSF52096">
    <property type="entry name" value="ClpP/crotonase"/>
    <property type="match status" value="1"/>
</dbReference>
<feature type="region of interest" description="Disordered" evidence="6">
    <location>
        <begin position="522"/>
        <end position="545"/>
    </location>
</feature>
<reference evidence="8 9" key="1">
    <citation type="submission" date="2020-08" db="EMBL/GenBank/DDBJ databases">
        <title>Edaphobacter telluris sp. nov. and Acidobacterium dinghuensis sp. nov., two acidobacteria isolated from forest soil.</title>
        <authorList>
            <person name="Fu J."/>
            <person name="Qiu L."/>
        </authorList>
    </citation>
    <scope>NUCLEOTIDE SEQUENCE [LARGE SCALE GENOMIC DNA]</scope>
    <source>
        <strain evidence="8">4Y35</strain>
    </source>
</reference>
<dbReference type="KEGG" id="adin:H7849_24490"/>
<dbReference type="Proteomes" id="UP000515312">
    <property type="component" value="Chromosome"/>
</dbReference>
<dbReference type="Gene3D" id="3.30.750.44">
    <property type="match status" value="1"/>
</dbReference>
<keyword evidence="9" id="KW-1185">Reference proteome</keyword>
<dbReference type="SMART" id="SM00228">
    <property type="entry name" value="PDZ"/>
    <property type="match status" value="1"/>
</dbReference>
<dbReference type="CDD" id="cd06782">
    <property type="entry name" value="cpPDZ_CPP-like"/>
    <property type="match status" value="1"/>
</dbReference>
<dbReference type="RefSeq" id="WP_186743072.1">
    <property type="nucleotide sequence ID" value="NZ_CP060394.1"/>
</dbReference>
<keyword evidence="3 5" id="KW-0378">Hydrolase</keyword>
<dbReference type="Gene3D" id="3.90.226.10">
    <property type="entry name" value="2-enoyl-CoA Hydratase, Chain A, domain 1"/>
    <property type="match status" value="1"/>
</dbReference>
<dbReference type="GO" id="GO:0030288">
    <property type="term" value="C:outer membrane-bounded periplasmic space"/>
    <property type="evidence" value="ECO:0007669"/>
    <property type="project" value="TreeGrafter"/>
</dbReference>
<dbReference type="SUPFAM" id="SSF50156">
    <property type="entry name" value="PDZ domain-like"/>
    <property type="match status" value="1"/>
</dbReference>